<dbReference type="PRINTS" id="PR00775">
    <property type="entry name" value="HEATSHOCK90"/>
</dbReference>
<dbReference type="Pfam" id="PF13589">
    <property type="entry name" value="HATPase_c_3"/>
    <property type="match status" value="1"/>
</dbReference>
<dbReference type="HAMAP" id="MF_00505">
    <property type="entry name" value="HSP90"/>
    <property type="match status" value="1"/>
</dbReference>
<comment type="subcellular location">
    <subcellularLocation>
        <location evidence="5">Cytoplasm</location>
    </subcellularLocation>
</comment>
<evidence type="ECO:0000256" key="2">
    <source>
        <dbReference type="ARBA" id="ARBA00022741"/>
    </source>
</evidence>
<organism evidence="8 9">
    <name type="scientific">Candidatus Haliotispira prima</name>
    <dbReference type="NCBI Taxonomy" id="3034016"/>
    <lineage>
        <taxon>Bacteria</taxon>
        <taxon>Pseudomonadati</taxon>
        <taxon>Spirochaetota</taxon>
        <taxon>Spirochaetia</taxon>
        <taxon>Spirochaetales</taxon>
        <taxon>Spirochaetaceae</taxon>
        <taxon>Candidatus Haliotispira</taxon>
    </lineage>
</organism>
<dbReference type="CDD" id="cd16927">
    <property type="entry name" value="HATPase_Hsp90-like"/>
    <property type="match status" value="1"/>
</dbReference>
<dbReference type="SMART" id="SM00387">
    <property type="entry name" value="HATPase_c"/>
    <property type="match status" value="1"/>
</dbReference>
<dbReference type="InterPro" id="IPR020568">
    <property type="entry name" value="Ribosomal_Su5_D2-typ_SF"/>
</dbReference>
<evidence type="ECO:0000256" key="5">
    <source>
        <dbReference type="HAMAP-Rule" id="MF_00505"/>
    </source>
</evidence>
<dbReference type="InterPro" id="IPR001404">
    <property type="entry name" value="Hsp90_fam"/>
</dbReference>
<dbReference type="SUPFAM" id="SSF55874">
    <property type="entry name" value="ATPase domain of HSP90 chaperone/DNA topoisomerase II/histidine kinase"/>
    <property type="match status" value="1"/>
</dbReference>
<dbReference type="PROSITE" id="PS00298">
    <property type="entry name" value="HSP90"/>
    <property type="match status" value="1"/>
</dbReference>
<evidence type="ECO:0000259" key="7">
    <source>
        <dbReference type="SMART" id="SM00387"/>
    </source>
</evidence>
<comment type="similarity">
    <text evidence="1 5">Belongs to the heat shock protein 90 family.</text>
</comment>
<dbReference type="InterPro" id="IPR019805">
    <property type="entry name" value="Heat_shock_protein_90_CS"/>
</dbReference>
<dbReference type="InterPro" id="IPR036890">
    <property type="entry name" value="HATPase_C_sf"/>
</dbReference>
<dbReference type="Pfam" id="PF00183">
    <property type="entry name" value="HSP90"/>
    <property type="match status" value="1"/>
</dbReference>
<dbReference type="Proteomes" id="UP001228690">
    <property type="component" value="Chromosome"/>
</dbReference>
<dbReference type="Gene3D" id="3.30.230.80">
    <property type="match status" value="1"/>
</dbReference>
<dbReference type="PANTHER" id="PTHR11528">
    <property type="entry name" value="HEAT SHOCK PROTEIN 90 FAMILY MEMBER"/>
    <property type="match status" value="1"/>
</dbReference>
<comment type="subunit">
    <text evidence="5">Homodimer.</text>
</comment>
<dbReference type="SUPFAM" id="SSF54211">
    <property type="entry name" value="Ribosomal protein S5 domain 2-like"/>
    <property type="match status" value="1"/>
</dbReference>
<dbReference type="EMBL" id="CP123443">
    <property type="protein sequence ID" value="WGK68206.1"/>
    <property type="molecule type" value="Genomic_DNA"/>
</dbReference>
<evidence type="ECO:0000313" key="9">
    <source>
        <dbReference type="Proteomes" id="UP001228690"/>
    </source>
</evidence>
<dbReference type="InterPro" id="IPR003594">
    <property type="entry name" value="HATPase_dom"/>
</dbReference>
<keyword evidence="6" id="KW-0175">Coiled coil</keyword>
<dbReference type="Gene3D" id="1.20.120.790">
    <property type="entry name" value="Heat shock protein 90, C-terminal domain"/>
    <property type="match status" value="1"/>
</dbReference>
<reference evidence="8 9" key="1">
    <citation type="submission" date="2023-04" db="EMBL/GenBank/DDBJ databases">
        <title>Spirochaete genome identified in red abalone sample constitutes a novel genus.</title>
        <authorList>
            <person name="Sharma S.P."/>
            <person name="Purcell C.M."/>
            <person name="Hyde J.R."/>
            <person name="Severin A.J."/>
        </authorList>
    </citation>
    <scope>NUCLEOTIDE SEQUENCE [LARGE SCALE GENOMIC DNA]</scope>
    <source>
        <strain evidence="8 9">SP-2023</strain>
    </source>
</reference>
<evidence type="ECO:0000256" key="4">
    <source>
        <dbReference type="ARBA" id="ARBA00023186"/>
    </source>
</evidence>
<dbReference type="InterPro" id="IPR037196">
    <property type="entry name" value="HSP90_C"/>
</dbReference>
<keyword evidence="5" id="KW-0963">Cytoplasm</keyword>
<feature type="region of interest" description="C" evidence="5">
    <location>
        <begin position="565"/>
        <end position="637"/>
    </location>
</feature>
<dbReference type="SUPFAM" id="SSF110942">
    <property type="entry name" value="HSP90 C-terminal domain"/>
    <property type="match status" value="1"/>
</dbReference>
<keyword evidence="2 5" id="KW-0547">Nucleotide-binding</keyword>
<keyword evidence="9" id="KW-1185">Reference proteome</keyword>
<comment type="caution">
    <text evidence="5">Lacks conserved residue(s) required for the propagation of feature annotation.</text>
</comment>
<keyword evidence="4 5" id="KW-0143">Chaperone</keyword>
<dbReference type="Gene3D" id="3.30.565.10">
    <property type="entry name" value="Histidine kinase-like ATPase, C-terminal domain"/>
    <property type="match status" value="1"/>
</dbReference>
<sequence length="637" mass="72744">MGKRKFKTEVKQILDLVIHSLYSNREIFLRELISNSSDAIDKLKYLTLTDEAHKGLNFSPEIEVTLSEDGKQLQIVDNGIGMNENELNENLGTIASSGTKKFLSSLGDSQKKDSNLIGQFGVGFYSAFMVADKVEVLTKKALSDTAYFWLSDGSEEYTLKEAEREGHGTTVTLYFNEDAQGSEGFNTRWSLERIIQKYSNHVAFPIYLTSYQDEYDEEGKKKDGKECKREQSNSASALWKRSKSEISEEEYKEFFHSLAHDTCDSLQTIHTKAEGTLEYTSLFFTPEKAPFDMYQADYRSGLKLYVRRIFISDDNREFLPVYLRFVRGIIDSEDLPLNVSREILQQNKILQQIRKASVKKLLSEFANLARNDKEKYIKFIEQYNRALKEGLYSDHEHREELQQLVRFRSTATIGKEGAGGWTSLEEYCLRMKEGQQSIYYITGHKAEQMANSPLLEAYKKKGFEVLILDDEIDGIIAAQLGPYKHDEKHIPIKGVNLADSTDELKDEENEEEQESKSKEYSKLLEKLKEILKDDVKDVKLSRRLTESPACVVDDRNDPGAQLQQMMQAMGQEAPPTKPILEINSDHAIVRKLHDKVDQDISDAAHLLLEQALLAAGLVISDPLAMSKRISRLMEQGF</sequence>
<feature type="coiled-coil region" evidence="6">
    <location>
        <begin position="497"/>
        <end position="530"/>
    </location>
</feature>
<feature type="region of interest" description="A; substrate-binding" evidence="5">
    <location>
        <begin position="1"/>
        <end position="341"/>
    </location>
</feature>
<comment type="function">
    <text evidence="5">Molecular chaperone. Has ATPase activity.</text>
</comment>
<dbReference type="RefSeq" id="WP_326926376.1">
    <property type="nucleotide sequence ID" value="NZ_CP123443.1"/>
</dbReference>
<accession>A0ABY8ME59</accession>
<gene>
    <name evidence="5 8" type="primary">htpG</name>
    <name evidence="8" type="ORF">P0082_06885</name>
</gene>
<dbReference type="NCBIfam" id="NF003555">
    <property type="entry name" value="PRK05218.1"/>
    <property type="match status" value="1"/>
</dbReference>
<dbReference type="PIRSF" id="PIRSF002583">
    <property type="entry name" value="Hsp90"/>
    <property type="match status" value="1"/>
</dbReference>
<feature type="domain" description="Histidine kinase/HSP90-like ATPase" evidence="7">
    <location>
        <begin position="24"/>
        <end position="179"/>
    </location>
</feature>
<keyword evidence="5" id="KW-0346">Stress response</keyword>
<proteinExistence type="inferred from homology"/>
<evidence type="ECO:0000256" key="1">
    <source>
        <dbReference type="ARBA" id="ARBA00008239"/>
    </source>
</evidence>
<evidence type="ECO:0000256" key="6">
    <source>
        <dbReference type="SAM" id="Coils"/>
    </source>
</evidence>
<name>A0ABY8ME59_9SPIO</name>
<dbReference type="Gene3D" id="3.40.50.11260">
    <property type="match status" value="1"/>
</dbReference>
<evidence type="ECO:0000256" key="3">
    <source>
        <dbReference type="ARBA" id="ARBA00022840"/>
    </source>
</evidence>
<keyword evidence="3 5" id="KW-0067">ATP-binding</keyword>
<protein>
    <recommendedName>
        <fullName evidence="5">Chaperone protein HtpG</fullName>
    </recommendedName>
    <alternativeName>
        <fullName evidence="5">Heat shock protein HtpG</fullName>
    </alternativeName>
    <alternativeName>
        <fullName evidence="5">High temperature protein G</fullName>
    </alternativeName>
</protein>
<dbReference type="InterPro" id="IPR020575">
    <property type="entry name" value="Hsp90_N"/>
</dbReference>
<evidence type="ECO:0000313" key="8">
    <source>
        <dbReference type="EMBL" id="WGK68206.1"/>
    </source>
</evidence>